<dbReference type="PANTHER" id="PTHR24160">
    <property type="entry name" value="ANKYRIN REPEAT DOMAIN-CONTAINING PROTEIN 53"/>
    <property type="match status" value="1"/>
</dbReference>
<reference evidence="2" key="1">
    <citation type="submission" date="2021-09" db="EMBL/GenBank/DDBJ databases">
        <authorList>
            <consortium name="AG Swart"/>
            <person name="Singh M."/>
            <person name="Singh A."/>
            <person name="Seah K."/>
            <person name="Emmerich C."/>
        </authorList>
    </citation>
    <scope>NUCLEOTIDE SEQUENCE</scope>
    <source>
        <strain evidence="2">ATCC30299</strain>
    </source>
</reference>
<dbReference type="InterPro" id="IPR002110">
    <property type="entry name" value="Ankyrin_rpt"/>
</dbReference>
<organism evidence="2 3">
    <name type="scientific">Blepharisma stoltei</name>
    <dbReference type="NCBI Taxonomy" id="1481888"/>
    <lineage>
        <taxon>Eukaryota</taxon>
        <taxon>Sar</taxon>
        <taxon>Alveolata</taxon>
        <taxon>Ciliophora</taxon>
        <taxon>Postciliodesmatophora</taxon>
        <taxon>Heterotrichea</taxon>
        <taxon>Heterotrichida</taxon>
        <taxon>Blepharismidae</taxon>
        <taxon>Blepharisma</taxon>
    </lineage>
</organism>
<dbReference type="GO" id="GO:0060236">
    <property type="term" value="P:regulation of mitotic spindle organization"/>
    <property type="evidence" value="ECO:0007669"/>
    <property type="project" value="TreeGrafter"/>
</dbReference>
<dbReference type="AlphaFoldDB" id="A0AAU9ID64"/>
<dbReference type="InterPro" id="IPR036770">
    <property type="entry name" value="Ankyrin_rpt-contain_sf"/>
</dbReference>
<dbReference type="PANTHER" id="PTHR24160:SF1">
    <property type="entry name" value="ANKYRIN REPEAT DOMAIN-CONTAINING PROTEIN 53"/>
    <property type="match status" value="1"/>
</dbReference>
<keyword evidence="1" id="KW-0040">ANK repeat</keyword>
<accession>A0AAU9ID64</accession>
<evidence type="ECO:0000313" key="3">
    <source>
        <dbReference type="Proteomes" id="UP001162131"/>
    </source>
</evidence>
<sequence>MATGRFGKKFRIISAIEKEDIRLLLLLMQKQNHRPEAPIDKLGSNIFHLACYLGKMTMINYIYDNFHLDINLHNEDGEAPIHMAVSGGHINVVKWLWEKGADVHVPTLYYHKTPYDYCCNMIKTKKFPDIGGNPRQCLAKIVEIKNYLLEKYFTDKRGEERRKFIWAQQKLKEKGKPFGRLTKGMAREIAEFL</sequence>
<dbReference type="GO" id="GO:1902412">
    <property type="term" value="P:regulation of mitotic cytokinesis"/>
    <property type="evidence" value="ECO:0007669"/>
    <property type="project" value="InterPro"/>
</dbReference>
<dbReference type="Gene3D" id="1.25.40.20">
    <property type="entry name" value="Ankyrin repeat-containing domain"/>
    <property type="match status" value="1"/>
</dbReference>
<feature type="repeat" description="ANK" evidence="1">
    <location>
        <begin position="76"/>
        <end position="108"/>
    </location>
</feature>
<dbReference type="Pfam" id="PF12796">
    <property type="entry name" value="Ank_2"/>
    <property type="match status" value="1"/>
</dbReference>
<dbReference type="EMBL" id="CAJZBQ010000005">
    <property type="protein sequence ID" value="CAG9312107.1"/>
    <property type="molecule type" value="Genomic_DNA"/>
</dbReference>
<name>A0AAU9ID64_9CILI</name>
<dbReference type="PROSITE" id="PS50297">
    <property type="entry name" value="ANK_REP_REGION"/>
    <property type="match status" value="1"/>
</dbReference>
<dbReference type="SUPFAM" id="SSF48403">
    <property type="entry name" value="Ankyrin repeat"/>
    <property type="match status" value="1"/>
</dbReference>
<dbReference type="GO" id="GO:0007080">
    <property type="term" value="P:mitotic metaphase chromosome alignment"/>
    <property type="evidence" value="ECO:0007669"/>
    <property type="project" value="TreeGrafter"/>
</dbReference>
<protein>
    <submittedName>
        <fullName evidence="2">Uncharacterized protein</fullName>
    </submittedName>
</protein>
<dbReference type="GO" id="GO:0031116">
    <property type="term" value="P:positive regulation of microtubule polymerization"/>
    <property type="evidence" value="ECO:0007669"/>
    <property type="project" value="TreeGrafter"/>
</dbReference>
<gene>
    <name evidence="2" type="ORF">BSTOLATCC_MIC5357</name>
</gene>
<dbReference type="PROSITE" id="PS50088">
    <property type="entry name" value="ANK_REPEAT"/>
    <property type="match status" value="1"/>
</dbReference>
<dbReference type="SMART" id="SM00248">
    <property type="entry name" value="ANK"/>
    <property type="match status" value="2"/>
</dbReference>
<evidence type="ECO:0000256" key="1">
    <source>
        <dbReference type="PROSITE-ProRule" id="PRU00023"/>
    </source>
</evidence>
<comment type="caution">
    <text evidence="2">The sequence shown here is derived from an EMBL/GenBank/DDBJ whole genome shotgun (WGS) entry which is preliminary data.</text>
</comment>
<evidence type="ECO:0000313" key="2">
    <source>
        <dbReference type="EMBL" id="CAG9312107.1"/>
    </source>
</evidence>
<proteinExistence type="predicted"/>
<keyword evidence="3" id="KW-1185">Reference proteome</keyword>
<dbReference type="InterPro" id="IPR042335">
    <property type="entry name" value="ANKRD53"/>
</dbReference>
<dbReference type="Proteomes" id="UP001162131">
    <property type="component" value="Unassembled WGS sequence"/>
</dbReference>
<dbReference type="GO" id="GO:0000922">
    <property type="term" value="C:spindle pole"/>
    <property type="evidence" value="ECO:0007669"/>
    <property type="project" value="TreeGrafter"/>
</dbReference>